<keyword evidence="1" id="KW-0472">Membrane</keyword>
<evidence type="ECO:0000256" key="1">
    <source>
        <dbReference type="SAM" id="Phobius"/>
    </source>
</evidence>
<proteinExistence type="predicted"/>
<evidence type="ECO:0000313" key="2">
    <source>
        <dbReference type="EMBL" id="MPN45138.1"/>
    </source>
</evidence>
<sequence length="191" mass="20891">MSELPSGKVYENMNIWVGNKGTADPENIENAVIGFRVERSWIDSNDVDPAMLRLWRFGSHWEELSTRQSGEDDRYIYFEAQTPGFSSFAIIALPDANETVGENEESSAVSSVRGADIMGTLIGELSSKQNSSFLELSALPVNENSSSMEGYSIASKAVERITGKGVMRALAVISLLSVTGYLGSLILRKQE</sequence>
<reference evidence="2" key="1">
    <citation type="submission" date="2019-08" db="EMBL/GenBank/DDBJ databases">
        <authorList>
            <person name="Kucharzyk K."/>
            <person name="Murdoch R.W."/>
            <person name="Higgins S."/>
            <person name="Loffler F."/>
        </authorList>
    </citation>
    <scope>NUCLEOTIDE SEQUENCE</scope>
</reference>
<dbReference type="NCBIfam" id="TIGR04213">
    <property type="entry name" value="PGF_pre_PGF"/>
    <property type="match status" value="1"/>
</dbReference>
<gene>
    <name evidence="2" type="ORF">SDC9_192705</name>
</gene>
<protein>
    <recommendedName>
        <fullName evidence="3">PGF-pre-PGF domain-containing protein</fullName>
    </recommendedName>
</protein>
<dbReference type="AlphaFoldDB" id="A0A645I1L3"/>
<evidence type="ECO:0008006" key="3">
    <source>
        <dbReference type="Google" id="ProtNLM"/>
    </source>
</evidence>
<organism evidence="2">
    <name type="scientific">bioreactor metagenome</name>
    <dbReference type="NCBI Taxonomy" id="1076179"/>
    <lineage>
        <taxon>unclassified sequences</taxon>
        <taxon>metagenomes</taxon>
        <taxon>ecological metagenomes</taxon>
    </lineage>
</organism>
<comment type="caution">
    <text evidence="2">The sequence shown here is derived from an EMBL/GenBank/DDBJ whole genome shotgun (WGS) entry which is preliminary data.</text>
</comment>
<accession>A0A645I1L3</accession>
<feature type="transmembrane region" description="Helical" evidence="1">
    <location>
        <begin position="165"/>
        <end position="187"/>
    </location>
</feature>
<dbReference type="EMBL" id="VSSQ01104792">
    <property type="protein sequence ID" value="MPN45138.1"/>
    <property type="molecule type" value="Genomic_DNA"/>
</dbReference>
<keyword evidence="1" id="KW-0812">Transmembrane</keyword>
<name>A0A645I1L3_9ZZZZ</name>
<dbReference type="InterPro" id="IPR026453">
    <property type="entry name" value="PGF_pre_PGF"/>
</dbReference>
<keyword evidence="1" id="KW-1133">Transmembrane helix</keyword>